<sequence length="81" mass="9062">MTNLCAGGKIVASESTADMQWSLMNMGNFLRVEKLSLLASESTAGMRLSLMNWKKDFHKVFSFNCAHLEARFKKDTSTLAL</sequence>
<dbReference type="EMBL" id="DF973135">
    <property type="protein sequence ID" value="GAU13254.1"/>
    <property type="molecule type" value="Genomic_DNA"/>
</dbReference>
<evidence type="ECO:0000313" key="1">
    <source>
        <dbReference type="EMBL" id="GAU13254.1"/>
    </source>
</evidence>
<keyword evidence="2" id="KW-1185">Reference proteome</keyword>
<name>A0A2Z6LVZ1_TRISU</name>
<evidence type="ECO:0000313" key="2">
    <source>
        <dbReference type="Proteomes" id="UP000242715"/>
    </source>
</evidence>
<dbReference type="AlphaFoldDB" id="A0A2Z6LVZ1"/>
<proteinExistence type="predicted"/>
<dbReference type="Proteomes" id="UP000242715">
    <property type="component" value="Unassembled WGS sequence"/>
</dbReference>
<protein>
    <submittedName>
        <fullName evidence="1">Uncharacterized protein</fullName>
    </submittedName>
</protein>
<gene>
    <name evidence="1" type="ORF">TSUD_42080</name>
</gene>
<organism evidence="1 2">
    <name type="scientific">Trifolium subterraneum</name>
    <name type="common">Subterranean clover</name>
    <dbReference type="NCBI Taxonomy" id="3900"/>
    <lineage>
        <taxon>Eukaryota</taxon>
        <taxon>Viridiplantae</taxon>
        <taxon>Streptophyta</taxon>
        <taxon>Embryophyta</taxon>
        <taxon>Tracheophyta</taxon>
        <taxon>Spermatophyta</taxon>
        <taxon>Magnoliopsida</taxon>
        <taxon>eudicotyledons</taxon>
        <taxon>Gunneridae</taxon>
        <taxon>Pentapetalae</taxon>
        <taxon>rosids</taxon>
        <taxon>fabids</taxon>
        <taxon>Fabales</taxon>
        <taxon>Fabaceae</taxon>
        <taxon>Papilionoideae</taxon>
        <taxon>50 kb inversion clade</taxon>
        <taxon>NPAAA clade</taxon>
        <taxon>Hologalegina</taxon>
        <taxon>IRL clade</taxon>
        <taxon>Trifolieae</taxon>
        <taxon>Trifolium</taxon>
    </lineage>
</organism>
<accession>A0A2Z6LVZ1</accession>
<reference evidence="2" key="1">
    <citation type="journal article" date="2017" name="Front. Plant Sci.">
        <title>Climate Clever Clovers: New Paradigm to Reduce the Environmental Footprint of Ruminants by Breeding Low Methanogenic Forages Utilizing Haplotype Variation.</title>
        <authorList>
            <person name="Kaur P."/>
            <person name="Appels R."/>
            <person name="Bayer P.E."/>
            <person name="Keeble-Gagnere G."/>
            <person name="Wang J."/>
            <person name="Hirakawa H."/>
            <person name="Shirasawa K."/>
            <person name="Vercoe P."/>
            <person name="Stefanova K."/>
            <person name="Durmic Z."/>
            <person name="Nichols P."/>
            <person name="Revell C."/>
            <person name="Isobe S.N."/>
            <person name="Edwards D."/>
            <person name="Erskine W."/>
        </authorList>
    </citation>
    <scope>NUCLEOTIDE SEQUENCE [LARGE SCALE GENOMIC DNA]</scope>
    <source>
        <strain evidence="2">cv. Daliak</strain>
    </source>
</reference>